<feature type="transmembrane region" description="Helical" evidence="4">
    <location>
        <begin position="82"/>
        <end position="100"/>
    </location>
</feature>
<evidence type="ECO:0000313" key="6">
    <source>
        <dbReference type="EMBL" id="MBB1485873.1"/>
    </source>
</evidence>
<dbReference type="GO" id="GO:0050380">
    <property type="term" value="F:undecaprenyl-diphosphatase activity"/>
    <property type="evidence" value="ECO:0007669"/>
    <property type="project" value="UniProtKB-EC"/>
</dbReference>
<dbReference type="Pfam" id="PF01569">
    <property type="entry name" value="PAP2"/>
    <property type="match status" value="1"/>
</dbReference>
<evidence type="ECO:0000313" key="7">
    <source>
        <dbReference type="Proteomes" id="UP000565262"/>
    </source>
</evidence>
<keyword evidence="4" id="KW-1133">Transmembrane helix</keyword>
<dbReference type="RefSeq" id="WP_182807661.1">
    <property type="nucleotide sequence ID" value="NZ_JACJFM010000004.1"/>
</dbReference>
<dbReference type="EC" id="3.6.1.27" evidence="1"/>
<evidence type="ECO:0000256" key="4">
    <source>
        <dbReference type="SAM" id="Phobius"/>
    </source>
</evidence>
<organism evidence="6 7">
    <name type="scientific">Oceanospirillum sediminis</name>
    <dbReference type="NCBI Taxonomy" id="2760088"/>
    <lineage>
        <taxon>Bacteria</taxon>
        <taxon>Pseudomonadati</taxon>
        <taxon>Pseudomonadota</taxon>
        <taxon>Gammaproteobacteria</taxon>
        <taxon>Oceanospirillales</taxon>
        <taxon>Oceanospirillaceae</taxon>
        <taxon>Oceanospirillum</taxon>
    </lineage>
</organism>
<protein>
    <recommendedName>
        <fullName evidence="1">undecaprenyl-diphosphate phosphatase</fullName>
        <ecNumber evidence="1">3.6.1.27</ecNumber>
    </recommendedName>
    <alternativeName>
        <fullName evidence="2">Undecaprenyl pyrophosphate phosphatase</fullName>
    </alternativeName>
</protein>
<evidence type="ECO:0000256" key="2">
    <source>
        <dbReference type="ARBA" id="ARBA00032707"/>
    </source>
</evidence>
<dbReference type="Proteomes" id="UP000565262">
    <property type="component" value="Unassembled WGS sequence"/>
</dbReference>
<keyword evidence="4" id="KW-0812">Transmembrane</keyword>
<dbReference type="AlphaFoldDB" id="A0A839IKJ5"/>
<comment type="caution">
    <text evidence="6">The sequence shown here is derived from an EMBL/GenBank/DDBJ whole genome shotgun (WGS) entry which is preliminary data.</text>
</comment>
<dbReference type="CDD" id="cd01610">
    <property type="entry name" value="PAP2_like"/>
    <property type="match status" value="1"/>
</dbReference>
<dbReference type="PANTHER" id="PTHR14969">
    <property type="entry name" value="SPHINGOSINE-1-PHOSPHATE PHOSPHOHYDROLASE"/>
    <property type="match status" value="1"/>
</dbReference>
<dbReference type="InterPro" id="IPR036938">
    <property type="entry name" value="PAP2/HPO_sf"/>
</dbReference>
<evidence type="ECO:0000256" key="3">
    <source>
        <dbReference type="ARBA" id="ARBA00047594"/>
    </source>
</evidence>
<feature type="domain" description="Phosphatidic acid phosphatase type 2/haloperoxidase" evidence="5">
    <location>
        <begin position="82"/>
        <end position="196"/>
    </location>
</feature>
<dbReference type="Gene3D" id="1.20.144.10">
    <property type="entry name" value="Phosphatidic acid phosphatase type 2/haloperoxidase"/>
    <property type="match status" value="1"/>
</dbReference>
<comment type="catalytic activity">
    <reaction evidence="3">
        <text>di-trans,octa-cis-undecaprenyl diphosphate + H2O = di-trans,octa-cis-undecaprenyl phosphate + phosphate + H(+)</text>
        <dbReference type="Rhea" id="RHEA:28094"/>
        <dbReference type="ChEBI" id="CHEBI:15377"/>
        <dbReference type="ChEBI" id="CHEBI:15378"/>
        <dbReference type="ChEBI" id="CHEBI:43474"/>
        <dbReference type="ChEBI" id="CHEBI:58405"/>
        <dbReference type="ChEBI" id="CHEBI:60392"/>
        <dbReference type="EC" id="3.6.1.27"/>
    </reaction>
</comment>
<evidence type="ECO:0000256" key="1">
    <source>
        <dbReference type="ARBA" id="ARBA00012374"/>
    </source>
</evidence>
<dbReference type="InterPro" id="IPR000326">
    <property type="entry name" value="PAP2/HPO"/>
</dbReference>
<keyword evidence="4" id="KW-0472">Membrane</keyword>
<accession>A0A839IKJ5</accession>
<feature type="transmembrane region" description="Helical" evidence="4">
    <location>
        <begin position="156"/>
        <end position="175"/>
    </location>
</feature>
<keyword evidence="7" id="KW-1185">Reference proteome</keyword>
<feature type="transmembrane region" description="Helical" evidence="4">
    <location>
        <begin position="219"/>
        <end position="238"/>
    </location>
</feature>
<gene>
    <name evidence="6" type="ORF">H4O21_04505</name>
</gene>
<feature type="transmembrane region" description="Helical" evidence="4">
    <location>
        <begin position="15"/>
        <end position="35"/>
    </location>
</feature>
<dbReference type="EMBL" id="JACJFM010000004">
    <property type="protein sequence ID" value="MBB1485873.1"/>
    <property type="molecule type" value="Genomic_DNA"/>
</dbReference>
<dbReference type="SUPFAM" id="SSF48317">
    <property type="entry name" value="Acid phosphatase/Vanadium-dependent haloperoxidase"/>
    <property type="match status" value="1"/>
</dbReference>
<feature type="transmembrane region" description="Helical" evidence="4">
    <location>
        <begin position="55"/>
        <end position="75"/>
    </location>
</feature>
<dbReference type="PANTHER" id="PTHR14969:SF13">
    <property type="entry name" value="AT30094P"/>
    <property type="match status" value="1"/>
</dbReference>
<feature type="transmembrane region" description="Helical" evidence="4">
    <location>
        <begin position="132"/>
        <end position="149"/>
    </location>
</feature>
<name>A0A839IKJ5_9GAMM</name>
<evidence type="ECO:0000259" key="5">
    <source>
        <dbReference type="SMART" id="SM00014"/>
    </source>
</evidence>
<dbReference type="SMART" id="SM00014">
    <property type="entry name" value="acidPPc"/>
    <property type="match status" value="1"/>
</dbReference>
<reference evidence="6 7" key="1">
    <citation type="submission" date="2020-08" db="EMBL/GenBank/DDBJ databases">
        <title>Oceanospirillum sp. nov. isolated from marine sediment.</title>
        <authorList>
            <person name="Ji X."/>
        </authorList>
    </citation>
    <scope>NUCLEOTIDE SEQUENCE [LARGE SCALE GENOMIC DNA]</scope>
    <source>
        <strain evidence="6 7">D5</strain>
    </source>
</reference>
<feature type="transmembrane region" description="Helical" evidence="4">
    <location>
        <begin position="181"/>
        <end position="199"/>
    </location>
</feature>
<sequence>MSKDNELSMNLRSDYLAMTVIGAHLAAYLLVWLTGSNETLFYWLNSLLSYLPDTFWQVTTHFGETLSAAAILLLFVRKYPVLLPHLLISGLCCFALVYGLKQFLDVTRPHLVLPIESFHFIETNKTTPSRPSGHTATGAFIAATLAYLFKDKYQITLPLIAAGCMVALSRIAIGVHWPLDLFMGGAIGWITGYSGLHMVRKLAAPYLALCKEGSRSFTLLYCISAVLVISLLVLMSWPYPEPTFWFKSVLIVMLTVTTIRLMRPGVSSTP</sequence>
<proteinExistence type="predicted"/>